<proteinExistence type="predicted"/>
<evidence type="ECO:0000256" key="2">
    <source>
        <dbReference type="SAM" id="Coils"/>
    </source>
</evidence>
<dbReference type="InterPro" id="IPR015943">
    <property type="entry name" value="WD40/YVTN_repeat-like_dom_sf"/>
</dbReference>
<sequence>MSLHVSKQDSEHIPAVSPDNEAVFGASTADGLLPGNVNGAPLVDLAQPAAATTSHTRENGDSLPFVRFTNVDPKSSTTERNAAAWPKSYPHGPFSRQARQQRLNRVALRGRSSPLNVDPMSVLDLAVTDLEQLKLSLIAHAYILSQVNLDELNKLASLVEREVRHSDRSTDRQQRGRNRLGSLPTGYARQDSIASCLSNAESMVEYSAQVGGLGGACDVRTSTEIPTQPKPLYCVWLYDRFVQQYLLEMATGKELEQNLSITAVLGRQNPNGGTKELMISLRGPPKPQNMGELDIFDELAVSLSASGDKMAHTWTESENLEIPLPVYVYVLSRALFRSHFLSRFPAEVFSNQSTQQMETSQTETVYDGTKSDFGASVSTVFIPNVTRYAVTAPSLPRTEPPSPHLLDATFLLEECRKVVLQSFENFDTEQKGSISWSSFTDSLMEQMEVNLRTLRDHDCDEEVQRSDIAVFDECVMEPFPLTLQRLGYVGAVTEVRHSRSAVLVEGKTDFALCDSSHRQLIRNKLLVRSADLLFNHRQGAPEEWVAERWDALAGTVDPQQEEKSFGRGYVHFEDCQREEREGRQNLLNVLQKSKNSAAAAEEEEHEQKDKGKNIRKNVRMLPSIECALEVRDVAPGTPQTIVTLHNDLMLRFFSMEQHIWVVPESCVVSLVETASAMDWCGTAMDEVTQLRTFLFLGTRTGQVLKVGLLGILQKMMDIKAPKLDIITTGSAAASTIRESIKNCVVQTQPIHTDVVTSVCITSGDVMLTASLDSTVVLSRASSMTLLRSFRLENDGGVRLAYITPVGNTIVTLSTSNRVSLWGNTHQSSRVDLYDPISPHYVQIVTFIVDEALGQITTIDTSGLAKVWNLRSSAIKYSFYAVSTKLMDNFGHAMTGESTAPSNGFRLFDEDESDRRRVRLKNEKNSNSSASAFLQNTATKIEAGPKNRTFQPVGTVAYDHLAKRLFVTGAQNSVVCVFISGSVAMKTHSAPPLYVSVCERSRWLVSVSHADCRIWNYQNSKLMIGFKVSNPDFVVARMALAFPSHMAGLMNSHIAATSADADRLTLDRCKQPLPTLDDVIRVATKQGEKIRRERNRGVAASSMSPIPSQTSAGAPSVPYVDPQERFIFYALVNGDVRIHRTKTGQLVKTLLTISPSTELIYAAVLQYRHMYTNAQATRDWQHTLRADSDRKRGGVINIHDVAHVLQRLLRQEYKVPLEQSRTYSIHCEVVGMMTSANTYELCVVYADGVFRFYPILGGSVHAHRIVIPEFLVSKALSYLHVEKALLTKQTKALESSVKNTETDTGENNGSVMVEADAVSFITVSQLLGLICVVQVNGRVSLMNMNTSVGIAVQVFYVSSEVAYISFLGGYPCLVVADVQGTISFYLVRGAPFLELLEDFHKAVVLHRRHQYQTSSQEILRDSVTTIDKLVGLSEGNGQQHTVDMEQRMWSFRVSGTPTAMHFDPCCCTLYIGTQQGFISSYLVRNLVVAFNLHIAGSNKSGRPRPTTASLQRHCDVGEQNVCNVLLVLFNLTPDRVMRYMETKRTATASPSRTNRHAGCTSTSPQPVGPDDATCGESMSLSFRMNGSKRSNSVLSNTVNTVSTATQVDSRPDKIRLASSLRVWRPSLSWIYESCRGLFHSSLPAGTRAKTDEVYSLLDLSTVTLSELLLATAVLHYILQLLQLKRTKPTSPPRHASSRKEDYSTISSVIISASDLRYVRQCILEELHYRKKTFVDIDRWYRAYAQRCVNYNIEELVELDIASNNSGKLSNSISADWVEFLFRRHAVNTVGNSPISLLSQEAILERARRERQERVNYLIQYMEEKNSRTKQEAEGTTSQIRPATQQGSLSFNWNAFLEGSPPDWIAEMLRHRLEGEAHEEECFYLDENDAVQSITTRRNGILYVGSADGSVSVWTLYACARLLEFCPGSPLVAGIRRIGEVVKSQFDKRLKSAETLRQRNAYASGADKQKLHETMMRNIALKYKVCMMKHEAQDSSDYSASRSSDASSDNNDDIADDRRLPPLRRGESQIGSPITGRQRTRSFADLQRLARKPQDLLMASLPISRSEMMEKGIQIEDLYFLPLQTSVLSEVEDFDGKTYAAAVDLGVMRLLKEVCDLDEGSIESCPNSGRCSVVEGSRVNTDEGLGLIFPSRAPSVVDMRARDNEDTSHDMAVNFFATSHDKHMTAFAAEAKRANQQTISAAMRIGLGSNIGRCARFPSISLKADAAASSMALTSSEHLNARTTSCDELCSQDLPSFVQPGASARPGGIILAVSDRRRQQLHANFEFDIHRLVDSVRWVCLEAALQIFVRNSGGALTVESFSGLLRHVKRDVGGSRRCDAIQAEAPSTGTAAFTSILSRGSAERSLHPAKVDCSIDPLLIVDPSHDDDDQCSFHSFTDQRMSERHTARKIACTVVNISEDSVTLGKKHSFFITETDVASSVGSSTLQGTQVGHRDNSPIQVGYGTGPRRHYRGDDDGNDSTDSEMDATVHVRWSLESKPQSHRAKLSRTGRTTMTPSSKRKGLSQVRHGQDMVNGSENSKQKSETTDGRPKELPSDDINVLLAPAQVPSSRSISPSIRRR</sequence>
<dbReference type="EMBL" id="HE573024">
    <property type="protein sequence ID" value="CCC49444.1"/>
    <property type="molecule type" value="Genomic_DNA"/>
</dbReference>
<feature type="region of interest" description="Disordered" evidence="3">
    <location>
        <begin position="161"/>
        <end position="185"/>
    </location>
</feature>
<evidence type="ECO:0000256" key="1">
    <source>
        <dbReference type="ARBA" id="ARBA00022737"/>
    </source>
</evidence>
<dbReference type="InterPro" id="IPR051242">
    <property type="entry name" value="WD-EF-hand_domain"/>
</dbReference>
<feature type="region of interest" description="Disordered" evidence="3">
    <location>
        <begin position="1992"/>
        <end position="2039"/>
    </location>
</feature>
<dbReference type="SMART" id="SM00320">
    <property type="entry name" value="WD40"/>
    <property type="match status" value="6"/>
</dbReference>
<dbReference type="Gene3D" id="2.130.10.10">
    <property type="entry name" value="YVTN repeat-like/Quinoprotein amine dehydrogenase"/>
    <property type="match status" value="1"/>
</dbReference>
<feature type="compositionally biased region" description="Low complexity" evidence="3">
    <location>
        <begin position="1993"/>
        <end position="2007"/>
    </location>
</feature>
<evidence type="ECO:0000256" key="3">
    <source>
        <dbReference type="SAM" id="MobiDB-lite"/>
    </source>
</evidence>
<name>G0U047_TRYVY</name>
<feature type="compositionally biased region" description="Low complexity" evidence="3">
    <location>
        <begin position="2566"/>
        <end position="2578"/>
    </location>
</feature>
<feature type="compositionally biased region" description="Basic and acidic residues" evidence="3">
    <location>
        <begin position="161"/>
        <end position="174"/>
    </location>
</feature>
<reference evidence="4" key="1">
    <citation type="journal article" date="2012" name="Proc. Natl. Acad. Sci. U.S.A.">
        <title>Antigenic diversity is generated by distinct evolutionary mechanisms in African trypanosome species.</title>
        <authorList>
            <person name="Jackson A.P."/>
            <person name="Berry A."/>
            <person name="Aslett M."/>
            <person name="Allison H.C."/>
            <person name="Burton P."/>
            <person name="Vavrova-Anderson J."/>
            <person name="Brown R."/>
            <person name="Browne H."/>
            <person name="Corton N."/>
            <person name="Hauser H."/>
            <person name="Gamble J."/>
            <person name="Gilderthorp R."/>
            <person name="Marcello L."/>
            <person name="McQuillan J."/>
            <person name="Otto T.D."/>
            <person name="Quail M.A."/>
            <person name="Sanders M.J."/>
            <person name="van Tonder A."/>
            <person name="Ginger M.L."/>
            <person name="Field M.C."/>
            <person name="Barry J.D."/>
            <person name="Hertz-Fowler C."/>
            <person name="Berriman M."/>
        </authorList>
    </citation>
    <scope>NUCLEOTIDE SEQUENCE</scope>
    <source>
        <strain evidence="4">Y486</strain>
    </source>
</reference>
<dbReference type="SUPFAM" id="SSF50978">
    <property type="entry name" value="WD40 repeat-like"/>
    <property type="match status" value="2"/>
</dbReference>
<dbReference type="InterPro" id="IPR036322">
    <property type="entry name" value="WD40_repeat_dom_sf"/>
</dbReference>
<feature type="compositionally biased region" description="Basic and acidic residues" evidence="3">
    <location>
        <begin position="2014"/>
        <end position="2025"/>
    </location>
</feature>
<organism evidence="4">
    <name type="scientific">Trypanosoma vivax (strain Y486)</name>
    <dbReference type="NCBI Taxonomy" id="1055687"/>
    <lineage>
        <taxon>Eukaryota</taxon>
        <taxon>Discoba</taxon>
        <taxon>Euglenozoa</taxon>
        <taxon>Kinetoplastea</taxon>
        <taxon>Metakinetoplastina</taxon>
        <taxon>Trypanosomatida</taxon>
        <taxon>Trypanosomatidae</taxon>
        <taxon>Trypanosoma</taxon>
        <taxon>Duttonella</taxon>
    </lineage>
</organism>
<feature type="compositionally biased region" description="Basic and acidic residues" evidence="3">
    <location>
        <begin position="2537"/>
        <end position="2552"/>
    </location>
</feature>
<gene>
    <name evidence="4" type="ORF">TVY486_0800520</name>
</gene>
<feature type="compositionally biased region" description="Polar residues" evidence="3">
    <location>
        <begin position="1100"/>
        <end position="1112"/>
    </location>
</feature>
<feature type="region of interest" description="Disordered" evidence="3">
    <location>
        <begin position="1543"/>
        <end position="1569"/>
    </location>
</feature>
<protein>
    <recommendedName>
        <fullName evidence="5">Guanine nucleotide-binding protein subunit beta-like protein</fullName>
    </recommendedName>
</protein>
<feature type="region of interest" description="Disordered" evidence="3">
    <location>
        <begin position="72"/>
        <end position="97"/>
    </location>
</feature>
<evidence type="ECO:0008006" key="5">
    <source>
        <dbReference type="Google" id="ProtNLM"/>
    </source>
</evidence>
<evidence type="ECO:0000313" key="4">
    <source>
        <dbReference type="EMBL" id="CCC49444.1"/>
    </source>
</evidence>
<dbReference type="VEuPathDB" id="TriTrypDB:TvY486_0800520"/>
<feature type="region of interest" description="Disordered" evidence="3">
    <location>
        <begin position="2441"/>
        <end position="2578"/>
    </location>
</feature>
<feature type="region of interest" description="Disordered" evidence="3">
    <location>
        <begin position="1090"/>
        <end position="1115"/>
    </location>
</feature>
<dbReference type="PANTHER" id="PTHR44324">
    <property type="entry name" value="WD40 REPEAT DOMAIN 95"/>
    <property type="match status" value="1"/>
</dbReference>
<keyword evidence="1" id="KW-0677">Repeat</keyword>
<feature type="compositionally biased region" description="Acidic residues" evidence="3">
    <location>
        <begin position="2474"/>
        <end position="2483"/>
    </location>
</feature>
<feature type="coiled-coil region" evidence="2">
    <location>
        <begin position="583"/>
        <end position="610"/>
    </location>
</feature>
<accession>G0U047</accession>
<dbReference type="InterPro" id="IPR001680">
    <property type="entry name" value="WD40_rpt"/>
</dbReference>
<keyword evidence="2" id="KW-0175">Coiled coil</keyword>
<dbReference type="PANTHER" id="PTHR44324:SF5">
    <property type="entry name" value="EF-HAND DOMAIN-CONTAINING PROTEIN"/>
    <property type="match status" value="1"/>
</dbReference>